<gene>
    <name evidence="1" type="ORF">Pla52n_65530</name>
</gene>
<sequence>MQNEVRVARLTNPLNQRSSKSLWQIDSLQARMESLLVAPSRLWVSLTD</sequence>
<dbReference type="Proteomes" id="UP000320176">
    <property type="component" value="Unassembled WGS sequence"/>
</dbReference>
<dbReference type="EMBL" id="SJPN01000015">
    <property type="protein sequence ID" value="TWT91562.1"/>
    <property type="molecule type" value="Genomic_DNA"/>
</dbReference>
<name>A0A5C5ZVI4_9BACT</name>
<accession>A0A5C5ZVI4</accession>
<comment type="caution">
    <text evidence="1">The sequence shown here is derived from an EMBL/GenBank/DDBJ whole genome shotgun (WGS) entry which is preliminary data.</text>
</comment>
<evidence type="ECO:0000313" key="2">
    <source>
        <dbReference type="Proteomes" id="UP000320176"/>
    </source>
</evidence>
<dbReference type="AlphaFoldDB" id="A0A5C5ZVI4"/>
<proteinExistence type="predicted"/>
<protein>
    <submittedName>
        <fullName evidence="1">Uncharacterized protein</fullName>
    </submittedName>
</protein>
<reference evidence="1 2" key="1">
    <citation type="submission" date="2019-02" db="EMBL/GenBank/DDBJ databases">
        <title>Deep-cultivation of Planctomycetes and their phenomic and genomic characterization uncovers novel biology.</title>
        <authorList>
            <person name="Wiegand S."/>
            <person name="Jogler M."/>
            <person name="Boedeker C."/>
            <person name="Pinto D."/>
            <person name="Vollmers J."/>
            <person name="Rivas-Marin E."/>
            <person name="Kohn T."/>
            <person name="Peeters S.H."/>
            <person name="Heuer A."/>
            <person name="Rast P."/>
            <person name="Oberbeckmann S."/>
            <person name="Bunk B."/>
            <person name="Jeske O."/>
            <person name="Meyerdierks A."/>
            <person name="Storesund J.E."/>
            <person name="Kallscheuer N."/>
            <person name="Luecker S."/>
            <person name="Lage O.M."/>
            <person name="Pohl T."/>
            <person name="Merkel B.J."/>
            <person name="Hornburger P."/>
            <person name="Mueller R.-W."/>
            <person name="Bruemmer F."/>
            <person name="Labrenz M."/>
            <person name="Spormann A.M."/>
            <person name="Op Den Camp H."/>
            <person name="Overmann J."/>
            <person name="Amann R."/>
            <person name="Jetten M.S.M."/>
            <person name="Mascher T."/>
            <person name="Medema M.H."/>
            <person name="Devos D.P."/>
            <person name="Kaster A.-K."/>
            <person name="Ovreas L."/>
            <person name="Rohde M."/>
            <person name="Galperin M.Y."/>
            <person name="Jogler C."/>
        </authorList>
    </citation>
    <scope>NUCLEOTIDE SEQUENCE [LARGE SCALE GENOMIC DNA]</scope>
    <source>
        <strain evidence="1 2">Pla52n</strain>
    </source>
</reference>
<evidence type="ECO:0000313" key="1">
    <source>
        <dbReference type="EMBL" id="TWT91562.1"/>
    </source>
</evidence>
<organism evidence="1 2">
    <name type="scientific">Stieleria varia</name>
    <dbReference type="NCBI Taxonomy" id="2528005"/>
    <lineage>
        <taxon>Bacteria</taxon>
        <taxon>Pseudomonadati</taxon>
        <taxon>Planctomycetota</taxon>
        <taxon>Planctomycetia</taxon>
        <taxon>Pirellulales</taxon>
        <taxon>Pirellulaceae</taxon>
        <taxon>Stieleria</taxon>
    </lineage>
</organism>
<keyword evidence="2" id="KW-1185">Reference proteome</keyword>